<dbReference type="InterPro" id="IPR033175">
    <property type="entry name" value="PSD-A"/>
</dbReference>
<dbReference type="InterPro" id="IPR003817">
    <property type="entry name" value="PS_Dcarbxylase"/>
</dbReference>
<dbReference type="EC" id="4.1.1.65" evidence="12"/>
<evidence type="ECO:0000256" key="10">
    <source>
        <dbReference type="ARBA" id="ARBA00023317"/>
    </source>
</evidence>
<evidence type="ECO:0000313" key="14">
    <source>
        <dbReference type="Proteomes" id="UP000005755"/>
    </source>
</evidence>
<evidence type="ECO:0000313" key="15">
    <source>
        <dbReference type="Proteomes" id="UP000006036"/>
    </source>
</evidence>
<keyword evidence="7" id="KW-0594">Phospholipid biosynthesis</keyword>
<reference evidence="14" key="4">
    <citation type="journal article" date="2014" name="Genome Announc.">
        <title>Draft genome sequences of six enterohepatic helicobacter species isolated from humans and one from rhesus macaques.</title>
        <authorList>
            <person name="Shen Z."/>
            <person name="Sheh A."/>
            <person name="Young S.K."/>
            <person name="Abouelliel A."/>
            <person name="Ward D.V."/>
            <person name="Earl A.M."/>
            <person name="Fox J.G."/>
        </authorList>
    </citation>
    <scope>NUCLEOTIDE SEQUENCE [LARGE SCALE GENOMIC DNA]</scope>
    <source>
        <strain evidence="14">CCUG 18818</strain>
    </source>
</reference>
<keyword evidence="11" id="KW-1133">Transmembrane helix</keyword>
<evidence type="ECO:0000256" key="8">
    <source>
        <dbReference type="ARBA" id="ARBA00023239"/>
    </source>
</evidence>
<keyword evidence="3" id="KW-0210">Decarboxylase</keyword>
<keyword evidence="8 12" id="KW-0456">Lyase</keyword>
<evidence type="ECO:0000256" key="3">
    <source>
        <dbReference type="ARBA" id="ARBA00022793"/>
    </source>
</evidence>
<dbReference type="AlphaFoldDB" id="A0AAI8MHK3"/>
<reference evidence="12" key="3">
    <citation type="submission" date="2012-07" db="EMBL/GenBank/DDBJ databases">
        <authorList>
            <person name="Akiyama T."/>
            <person name="Takeshita N."/>
            <person name="Ohmagari N."/>
            <person name="Kirikae T."/>
        </authorList>
    </citation>
    <scope>NUCLEOTIDE SEQUENCE</scope>
    <source>
        <strain evidence="12">ATCC BAA-847</strain>
    </source>
</reference>
<accession>A0AAI8MHK3</accession>
<evidence type="ECO:0000256" key="9">
    <source>
        <dbReference type="ARBA" id="ARBA00023264"/>
    </source>
</evidence>
<dbReference type="EMBL" id="AP012492">
    <property type="protein sequence ID" value="BAM31607.1"/>
    <property type="molecule type" value="Genomic_DNA"/>
</dbReference>
<organism evidence="12 15">
    <name type="scientific">Helicobacter cinaedi CCUG 18818 = ATCC BAA-847</name>
    <dbReference type="NCBI Taxonomy" id="537971"/>
    <lineage>
        <taxon>Bacteria</taxon>
        <taxon>Pseudomonadati</taxon>
        <taxon>Campylobacterota</taxon>
        <taxon>Epsilonproteobacteria</taxon>
        <taxon>Campylobacterales</taxon>
        <taxon>Helicobacteraceae</taxon>
        <taxon>Helicobacter</taxon>
    </lineage>
</organism>
<keyword evidence="2" id="KW-0444">Lipid biosynthesis</keyword>
<keyword evidence="6" id="KW-0865">Zymogen</keyword>
<dbReference type="Proteomes" id="UP000005755">
    <property type="component" value="Unassembled WGS sequence"/>
</dbReference>
<dbReference type="GO" id="GO:0004609">
    <property type="term" value="F:phosphatidylserine decarboxylase activity"/>
    <property type="evidence" value="ECO:0007669"/>
    <property type="project" value="UniProtKB-EC"/>
</dbReference>
<keyword evidence="5 11" id="KW-0472">Membrane</keyword>
<evidence type="ECO:0000256" key="5">
    <source>
        <dbReference type="ARBA" id="ARBA00023136"/>
    </source>
</evidence>
<reference evidence="12 15" key="2">
    <citation type="journal article" date="2012" name="J. Bacteriol.">
        <title>Complete Genome Sequence of Helicobacter cinaedi Type Strain ATCC BAA-847.</title>
        <authorList>
            <person name="Miyoshi-Akiyama T."/>
            <person name="Takeshita N."/>
            <person name="Ohmagari N."/>
            <person name="Kirikae T."/>
        </authorList>
    </citation>
    <scope>NUCLEOTIDE SEQUENCE [LARGE SCALE GENOMIC DNA]</scope>
    <source>
        <strain evidence="12 15">ATCC BAA-847</strain>
    </source>
</reference>
<evidence type="ECO:0000256" key="6">
    <source>
        <dbReference type="ARBA" id="ARBA00023145"/>
    </source>
</evidence>
<evidence type="ECO:0000256" key="11">
    <source>
        <dbReference type="SAM" id="Phobius"/>
    </source>
</evidence>
<keyword evidence="9" id="KW-1208">Phospholipid metabolism</keyword>
<proteinExistence type="predicted"/>
<reference evidence="13" key="1">
    <citation type="submission" date="2008-08" db="EMBL/GenBank/DDBJ databases">
        <title>Annotation of Helicobacter cinaedi strain CCUG 18818.</title>
        <authorList>
            <consortium name="The Broad Institute Genome Sequencing Platform"/>
            <person name="Fox J.G."/>
            <person name="Shen Z."/>
            <person name="Charoenlap N."/>
            <person name="Schauer D.B."/>
            <person name="Ward D."/>
            <person name="Mehta T."/>
            <person name="Young S."/>
            <person name="Jaffe D."/>
            <person name="Gnerre S."/>
            <person name="Berlin A."/>
            <person name="Heiman D."/>
            <person name="Hepburn T."/>
            <person name="Shea T."/>
            <person name="Sykes S."/>
            <person name="Alvarado L."/>
            <person name="Kodira C."/>
            <person name="Borodovsky M."/>
            <person name="Lander E."/>
            <person name="Galagan J."/>
            <person name="Nusbaum C."/>
            <person name="Birren B."/>
        </authorList>
    </citation>
    <scope>NUCLEOTIDE SEQUENCE</scope>
    <source>
        <strain evidence="13">CCUG 18818</strain>
    </source>
</reference>
<sequence>MTTTQIIAKQGWIGTGVLLALFLISALFDWTLCGFVSLVFLILWVAMFRNPERIPQTHENNAFVSPVDGIVRDVYSTNNEVHIKIETSFLDVGIIRAPCDVFEGKISQKKGLSLTCCNKQKQAQLNATMRFENNQDCVFSMEFFPIFFSSHELFAYSHLELGERMGFMKAGMTQITIPQDSKNSFNEIELKVSIGDRVSASQSVLGYFYEV</sequence>
<dbReference type="RefSeq" id="WP_002957164.1">
    <property type="nucleotide sequence ID" value="NC_020555.1"/>
</dbReference>
<evidence type="ECO:0000313" key="12">
    <source>
        <dbReference type="EMBL" id="BAM31607.1"/>
    </source>
</evidence>
<evidence type="ECO:0000256" key="1">
    <source>
        <dbReference type="ARBA" id="ARBA00022475"/>
    </source>
</evidence>
<feature type="transmembrane region" description="Helical" evidence="11">
    <location>
        <begin position="12"/>
        <end position="45"/>
    </location>
</feature>
<keyword evidence="14" id="KW-1185">Reference proteome</keyword>
<gene>
    <name evidence="12" type="ORF">HCBAA847_0360</name>
    <name evidence="13" type="ORF">HCCG_01827</name>
</gene>
<dbReference type="Pfam" id="PF02666">
    <property type="entry name" value="PS_Dcarbxylase"/>
    <property type="match status" value="1"/>
</dbReference>
<dbReference type="PANTHER" id="PTHR35809:SF1">
    <property type="entry name" value="ARCHAETIDYLSERINE DECARBOXYLASE PROENZYME-RELATED"/>
    <property type="match status" value="1"/>
</dbReference>
<keyword evidence="4" id="KW-0443">Lipid metabolism</keyword>
<keyword evidence="1" id="KW-1003">Cell membrane</keyword>
<evidence type="ECO:0000256" key="2">
    <source>
        <dbReference type="ARBA" id="ARBA00022516"/>
    </source>
</evidence>
<dbReference type="EMBL" id="DS990393">
    <property type="protein sequence ID" value="EFR47279.1"/>
    <property type="molecule type" value="Genomic_DNA"/>
</dbReference>
<name>A0AAI8MHK3_9HELI</name>
<dbReference type="PANTHER" id="PTHR35809">
    <property type="entry name" value="ARCHAETIDYLSERINE DECARBOXYLASE PROENZYME-RELATED"/>
    <property type="match status" value="1"/>
</dbReference>
<protein>
    <submittedName>
        <fullName evidence="12">Phosphatidylserine decarboxylase</fullName>
        <ecNumber evidence="12">4.1.1.65</ecNumber>
    </submittedName>
</protein>
<evidence type="ECO:0000313" key="13">
    <source>
        <dbReference type="EMBL" id="EFR47279.1"/>
    </source>
</evidence>
<evidence type="ECO:0000256" key="4">
    <source>
        <dbReference type="ARBA" id="ARBA00023098"/>
    </source>
</evidence>
<keyword evidence="10" id="KW-0670">Pyruvate</keyword>
<keyword evidence="11" id="KW-0812">Transmembrane</keyword>
<dbReference type="KEGG" id="hcb:HCBAA847_0360"/>
<evidence type="ECO:0000256" key="7">
    <source>
        <dbReference type="ARBA" id="ARBA00023209"/>
    </source>
</evidence>
<dbReference type="GO" id="GO:0008654">
    <property type="term" value="P:phospholipid biosynthetic process"/>
    <property type="evidence" value="ECO:0007669"/>
    <property type="project" value="UniProtKB-KW"/>
</dbReference>
<dbReference type="Proteomes" id="UP000006036">
    <property type="component" value="Chromosome 1"/>
</dbReference>